<feature type="compositionally biased region" description="Basic residues" evidence="1">
    <location>
        <begin position="18"/>
        <end position="30"/>
    </location>
</feature>
<reference evidence="2 3" key="1">
    <citation type="submission" date="2024-03" db="EMBL/GenBank/DDBJ databases">
        <title>The Acrasis kona genome and developmental transcriptomes reveal deep origins of eukaryotic multicellular pathways.</title>
        <authorList>
            <person name="Sheikh S."/>
            <person name="Fu C.-J."/>
            <person name="Brown M.W."/>
            <person name="Baldauf S.L."/>
        </authorList>
    </citation>
    <scope>NUCLEOTIDE SEQUENCE [LARGE SCALE GENOMIC DNA]</scope>
    <source>
        <strain evidence="2 3">ATCC MYA-3509</strain>
    </source>
</reference>
<dbReference type="Proteomes" id="UP001431209">
    <property type="component" value="Unassembled WGS sequence"/>
</dbReference>
<evidence type="ECO:0000313" key="2">
    <source>
        <dbReference type="EMBL" id="KAL0484431.1"/>
    </source>
</evidence>
<comment type="caution">
    <text evidence="2">The sequence shown here is derived from an EMBL/GenBank/DDBJ whole genome shotgun (WGS) entry which is preliminary data.</text>
</comment>
<name>A0AAW2Z6W9_9EUKA</name>
<feature type="compositionally biased region" description="Basic and acidic residues" evidence="1">
    <location>
        <begin position="33"/>
        <end position="57"/>
    </location>
</feature>
<dbReference type="EMBL" id="JAOPGA020001042">
    <property type="protein sequence ID" value="KAL0484431.1"/>
    <property type="molecule type" value="Genomic_DNA"/>
</dbReference>
<organism evidence="2 3">
    <name type="scientific">Acrasis kona</name>
    <dbReference type="NCBI Taxonomy" id="1008807"/>
    <lineage>
        <taxon>Eukaryota</taxon>
        <taxon>Discoba</taxon>
        <taxon>Heterolobosea</taxon>
        <taxon>Tetramitia</taxon>
        <taxon>Eutetramitia</taxon>
        <taxon>Acrasidae</taxon>
        <taxon>Acrasis</taxon>
    </lineage>
</organism>
<proteinExistence type="predicted"/>
<feature type="region of interest" description="Disordered" evidence="1">
    <location>
        <begin position="1"/>
        <end position="62"/>
    </location>
</feature>
<evidence type="ECO:0000256" key="1">
    <source>
        <dbReference type="SAM" id="MobiDB-lite"/>
    </source>
</evidence>
<dbReference type="AlphaFoldDB" id="A0AAW2Z6W9"/>
<protein>
    <submittedName>
        <fullName evidence="2">Ldhc</fullName>
    </submittedName>
</protein>
<sequence length="282" mass="32496">MPKHKRDTIESESDDNKHPKKMRKTKKTNKRQPVSEESKKAKKQRDEAIEAAKKENSKNGVRGRVRCNKLPHRFDKTLKDKSWPVVKGFKNINVCSGAPGAYKNLSPMKLGPIEYNLKDDGNGEEGTILIKNLENCWQFSKVWNGEEDKRTKLPVEEFWARRKTGWEDEKAHRWVKKGNDENGNKNIPLYSYWKGQKLSYLQARGAIYCPLYAALVQETDAYKKLKKLVDEGTNVQILGFDGYDYDGEGMSLADCYKSTRRPFGHEHVLCALLSGEHVWCNK</sequence>
<evidence type="ECO:0000313" key="3">
    <source>
        <dbReference type="Proteomes" id="UP001431209"/>
    </source>
</evidence>
<keyword evidence="3" id="KW-1185">Reference proteome</keyword>
<accession>A0AAW2Z6W9</accession>
<gene>
    <name evidence="2" type="ORF">AKO1_005179</name>
</gene>